<gene>
    <name evidence="1" type="ORF">SAMN05421759_1094</name>
</gene>
<reference evidence="2" key="1">
    <citation type="submission" date="2017-01" db="EMBL/GenBank/DDBJ databases">
        <authorList>
            <person name="Varghese N."/>
            <person name="Submissions S."/>
        </authorList>
    </citation>
    <scope>NUCLEOTIDE SEQUENCE [LARGE SCALE GENOMIC DNA]</scope>
    <source>
        <strain evidence="2">DSM 29430</strain>
    </source>
</reference>
<sequence>MNTAENGAKRITDLDPDKLSVLRSRAAQEVETYKVNFPLRDLVRMDTKPVGKRPWIFTSGELATFNLPLDQLHALLIAYTAFEQYTGKPNTASLIDETLSSLLIWLRHARHGPVDILPLAKVDMAEFVWFAATILDIAPDVASRFYLKREANLKRLRGLAS</sequence>
<dbReference type="RefSeq" id="WP_076448779.1">
    <property type="nucleotide sequence ID" value="NZ_FTOQ01000009.1"/>
</dbReference>
<evidence type="ECO:0000313" key="2">
    <source>
        <dbReference type="Proteomes" id="UP000186684"/>
    </source>
</evidence>
<name>A0A1N7NLT7_9RHOB</name>
<proteinExistence type="predicted"/>
<evidence type="ECO:0000313" key="1">
    <source>
        <dbReference type="EMBL" id="SIS99272.1"/>
    </source>
</evidence>
<accession>A0A1N7NLT7</accession>
<dbReference type="AlphaFoldDB" id="A0A1N7NLT7"/>
<organism evidence="1 2">
    <name type="scientific">Roseivivax lentus</name>
    <dbReference type="NCBI Taxonomy" id="633194"/>
    <lineage>
        <taxon>Bacteria</taxon>
        <taxon>Pseudomonadati</taxon>
        <taxon>Pseudomonadota</taxon>
        <taxon>Alphaproteobacteria</taxon>
        <taxon>Rhodobacterales</taxon>
        <taxon>Roseobacteraceae</taxon>
        <taxon>Roseivivax</taxon>
    </lineage>
</organism>
<protein>
    <submittedName>
        <fullName evidence="1">Uncharacterized protein</fullName>
    </submittedName>
</protein>
<keyword evidence="2" id="KW-1185">Reference proteome</keyword>
<dbReference type="EMBL" id="FTOQ01000009">
    <property type="protein sequence ID" value="SIS99272.1"/>
    <property type="molecule type" value="Genomic_DNA"/>
</dbReference>
<dbReference type="Proteomes" id="UP000186684">
    <property type="component" value="Unassembled WGS sequence"/>
</dbReference>